<reference evidence="2" key="1">
    <citation type="submission" date="2023-11" db="EMBL/GenBank/DDBJ databases">
        <authorList>
            <person name="De Vega J J."/>
            <person name="De Vega J J."/>
        </authorList>
    </citation>
    <scope>NUCLEOTIDE SEQUENCE</scope>
</reference>
<organism evidence="2 3">
    <name type="scientific">Mycena citricolor</name>
    <dbReference type="NCBI Taxonomy" id="2018698"/>
    <lineage>
        <taxon>Eukaryota</taxon>
        <taxon>Fungi</taxon>
        <taxon>Dikarya</taxon>
        <taxon>Basidiomycota</taxon>
        <taxon>Agaricomycotina</taxon>
        <taxon>Agaricomycetes</taxon>
        <taxon>Agaricomycetidae</taxon>
        <taxon>Agaricales</taxon>
        <taxon>Marasmiineae</taxon>
        <taxon>Mycenaceae</taxon>
        <taxon>Mycena</taxon>
    </lineage>
</organism>
<accession>A0AAD2JXU5</accession>
<evidence type="ECO:0000256" key="1">
    <source>
        <dbReference type="SAM" id="MobiDB-lite"/>
    </source>
</evidence>
<protein>
    <submittedName>
        <fullName evidence="2">Uncharacterized protein</fullName>
    </submittedName>
</protein>
<keyword evidence="3" id="KW-1185">Reference proteome</keyword>
<feature type="non-terminal residue" evidence="2">
    <location>
        <position position="52"/>
    </location>
</feature>
<name>A0AAD2JXU5_9AGAR</name>
<dbReference type="Proteomes" id="UP001295794">
    <property type="component" value="Unassembled WGS sequence"/>
</dbReference>
<proteinExistence type="predicted"/>
<dbReference type="EMBL" id="CAVNYO010000136">
    <property type="protein sequence ID" value="CAK5267925.1"/>
    <property type="molecule type" value="Genomic_DNA"/>
</dbReference>
<sequence>MSIICVCIGLRAAESLPAKLDISVAESSHSRLKRADTGHTAPESYGLTDRNE</sequence>
<comment type="caution">
    <text evidence="2">The sequence shown here is derived from an EMBL/GenBank/DDBJ whole genome shotgun (WGS) entry which is preliminary data.</text>
</comment>
<evidence type="ECO:0000313" key="3">
    <source>
        <dbReference type="Proteomes" id="UP001295794"/>
    </source>
</evidence>
<evidence type="ECO:0000313" key="2">
    <source>
        <dbReference type="EMBL" id="CAK5267925.1"/>
    </source>
</evidence>
<feature type="region of interest" description="Disordered" evidence="1">
    <location>
        <begin position="30"/>
        <end position="52"/>
    </location>
</feature>
<gene>
    <name evidence="2" type="ORF">MYCIT1_LOCUS10847</name>
</gene>
<dbReference type="AlphaFoldDB" id="A0AAD2JXU5"/>